<evidence type="ECO:0000313" key="1">
    <source>
        <dbReference type="EMBL" id="OIQ70759.1"/>
    </source>
</evidence>
<dbReference type="EMBL" id="MLJW01004043">
    <property type="protein sequence ID" value="OIQ70759.1"/>
    <property type="molecule type" value="Genomic_DNA"/>
</dbReference>
<comment type="caution">
    <text evidence="1">The sequence shown here is derived from an EMBL/GenBank/DDBJ whole genome shotgun (WGS) entry which is preliminary data.</text>
</comment>
<name>A0A1J5PSP9_9ZZZZ</name>
<reference evidence="1" key="1">
    <citation type="submission" date="2016-10" db="EMBL/GenBank/DDBJ databases">
        <title>Sequence of Gallionella enrichment culture.</title>
        <authorList>
            <person name="Poehlein A."/>
            <person name="Muehling M."/>
            <person name="Daniel R."/>
        </authorList>
    </citation>
    <scope>NUCLEOTIDE SEQUENCE</scope>
</reference>
<dbReference type="AlphaFoldDB" id="A0A1J5PSP9"/>
<proteinExistence type="predicted"/>
<accession>A0A1J5PSP9</accession>
<gene>
    <name evidence="1" type="ORF">GALL_476250</name>
</gene>
<organism evidence="1">
    <name type="scientific">mine drainage metagenome</name>
    <dbReference type="NCBI Taxonomy" id="410659"/>
    <lineage>
        <taxon>unclassified sequences</taxon>
        <taxon>metagenomes</taxon>
        <taxon>ecological metagenomes</taxon>
    </lineage>
</organism>
<sequence>MGLSADGLECIEWLSLDCVALDGPWHSSVEAKIDSKNRLILNGIRQTGRWDGSLLCASTPKRLRLRNVAGDELIISLLNL</sequence>
<protein>
    <submittedName>
        <fullName evidence="1">Uncharacterized protein</fullName>
    </submittedName>
</protein>